<name>A8SLJ8_9FIRM</name>
<dbReference type="RefSeq" id="WP_004832936.1">
    <property type="nucleotide sequence ID" value="NZ_DS483518.1"/>
</dbReference>
<keyword evidence="6" id="KW-0325">Glycoprotein</keyword>
<comment type="caution">
    <text evidence="9">The sequence shown here is derived from an EMBL/GenBank/DDBJ whole genome shotgun (WGS) entry which is preliminary data.</text>
</comment>
<evidence type="ECO:0000259" key="8">
    <source>
        <dbReference type="Pfam" id="PF05154"/>
    </source>
</evidence>
<organism evidence="9 10">
    <name type="scientific">Parvimonas micra ATCC 33270</name>
    <dbReference type="NCBI Taxonomy" id="411465"/>
    <lineage>
        <taxon>Bacteria</taxon>
        <taxon>Bacillati</taxon>
        <taxon>Bacillota</taxon>
        <taxon>Tissierellia</taxon>
        <taxon>Tissierellales</taxon>
        <taxon>Peptoniphilaceae</taxon>
        <taxon>Parvimonas</taxon>
    </lineage>
</organism>
<evidence type="ECO:0000256" key="1">
    <source>
        <dbReference type="ARBA" id="ARBA00004141"/>
    </source>
</evidence>
<dbReference type="InterPro" id="IPR050932">
    <property type="entry name" value="TM2D1-3-like"/>
</dbReference>
<dbReference type="Pfam" id="PF05154">
    <property type="entry name" value="TM2"/>
    <property type="match status" value="1"/>
</dbReference>
<evidence type="ECO:0000256" key="2">
    <source>
        <dbReference type="ARBA" id="ARBA00022692"/>
    </source>
</evidence>
<keyword evidence="4 7" id="KW-1133">Transmembrane helix</keyword>
<reference evidence="9 10" key="1">
    <citation type="submission" date="2007-09" db="EMBL/GenBank/DDBJ databases">
        <title>Draft genome sequence of Peptostreptococcus micros (ATCC 33270).</title>
        <authorList>
            <person name="Sudarsanam P."/>
            <person name="Ley R."/>
            <person name="Guruge J."/>
            <person name="Turnbaugh P.J."/>
            <person name="Mahowald M."/>
            <person name="Liep D."/>
            <person name="Gordon J."/>
        </authorList>
    </citation>
    <scope>NUCLEOTIDE SEQUENCE [LARGE SCALE GENOMIC DNA]</scope>
    <source>
        <strain evidence="9 10">ATCC 33270</strain>
    </source>
</reference>
<dbReference type="AlphaFoldDB" id="A8SLJ8"/>
<feature type="transmembrane region" description="Helical" evidence="7">
    <location>
        <begin position="74"/>
        <end position="93"/>
    </location>
</feature>
<dbReference type="GeneID" id="93385254"/>
<evidence type="ECO:0000256" key="7">
    <source>
        <dbReference type="SAM" id="Phobius"/>
    </source>
</evidence>
<gene>
    <name evidence="9" type="ORF">PEPMIC_01024</name>
</gene>
<keyword evidence="3" id="KW-0732">Signal</keyword>
<dbReference type="GO" id="GO:0016020">
    <property type="term" value="C:membrane"/>
    <property type="evidence" value="ECO:0007669"/>
    <property type="project" value="UniProtKB-SubCell"/>
</dbReference>
<protein>
    <submittedName>
        <fullName evidence="9">TM2 domain protein</fullName>
    </submittedName>
</protein>
<evidence type="ECO:0000313" key="9">
    <source>
        <dbReference type="EMBL" id="EDP23221.1"/>
    </source>
</evidence>
<dbReference type="InterPro" id="IPR007829">
    <property type="entry name" value="TM2"/>
</dbReference>
<comment type="subcellular location">
    <subcellularLocation>
        <location evidence="1">Membrane</location>
        <topology evidence="1">Multi-pass membrane protein</topology>
    </subcellularLocation>
</comment>
<proteinExistence type="predicted"/>
<reference evidence="9 10" key="2">
    <citation type="submission" date="2007-09" db="EMBL/GenBank/DDBJ databases">
        <authorList>
            <person name="Fulton L."/>
            <person name="Clifton S."/>
            <person name="Fulton B."/>
            <person name="Xu J."/>
            <person name="Minx P."/>
            <person name="Pepin K.H."/>
            <person name="Johnson M."/>
            <person name="Thiruvilangam P."/>
            <person name="Bhonagiri V."/>
            <person name="Nash W.E."/>
            <person name="Mardis E.R."/>
            <person name="Wilson R.K."/>
        </authorList>
    </citation>
    <scope>NUCLEOTIDE SEQUENCE [LARGE SCALE GENOMIC DNA]</scope>
    <source>
        <strain evidence="9 10">ATCC 33270</strain>
    </source>
</reference>
<dbReference type="Proteomes" id="UP000003162">
    <property type="component" value="Unassembled WGS sequence"/>
</dbReference>
<accession>A8SLJ8</accession>
<dbReference type="PANTHER" id="PTHR21016">
    <property type="entry name" value="BETA-AMYLOID BINDING PROTEIN-RELATED"/>
    <property type="match status" value="1"/>
</dbReference>
<evidence type="ECO:0000256" key="4">
    <source>
        <dbReference type="ARBA" id="ARBA00022989"/>
    </source>
</evidence>
<evidence type="ECO:0000313" key="10">
    <source>
        <dbReference type="Proteomes" id="UP000003162"/>
    </source>
</evidence>
<keyword evidence="2 7" id="KW-0812">Transmembrane</keyword>
<dbReference type="PANTHER" id="PTHR21016:SF7">
    <property type="entry name" value="TM2 DOMAIN-CONTAINING PROTEIN 3"/>
    <property type="match status" value="1"/>
</dbReference>
<dbReference type="HOGENOM" id="CLU_081297_7_1_9"/>
<evidence type="ECO:0000256" key="6">
    <source>
        <dbReference type="ARBA" id="ARBA00023180"/>
    </source>
</evidence>
<evidence type="ECO:0000256" key="3">
    <source>
        <dbReference type="ARBA" id="ARBA00022729"/>
    </source>
</evidence>
<sequence>MEKQKVDMYIMSNAKYFDSSSIPFIRQRLESMSDESFMMLQSIELKDPTTLLIISILVGGLGVDRFMLGETGMGVLKLLTGGCCGVLTIIDWFSISKKTKEYNLNKFNSVS</sequence>
<dbReference type="EMBL" id="ABEE02000017">
    <property type="protein sequence ID" value="EDP23221.1"/>
    <property type="molecule type" value="Genomic_DNA"/>
</dbReference>
<keyword evidence="5 7" id="KW-0472">Membrane</keyword>
<evidence type="ECO:0000256" key="5">
    <source>
        <dbReference type="ARBA" id="ARBA00023136"/>
    </source>
</evidence>
<feature type="domain" description="TM2" evidence="8">
    <location>
        <begin position="46"/>
        <end position="93"/>
    </location>
</feature>
<dbReference type="eggNOG" id="COG2314">
    <property type="taxonomic scope" value="Bacteria"/>
</dbReference>